<dbReference type="HOGENOM" id="CLU_158014_0_0_11"/>
<evidence type="ECO:0000313" key="2">
    <source>
        <dbReference type="Proteomes" id="UP000281594"/>
    </source>
</evidence>
<protein>
    <submittedName>
        <fullName evidence="1">Uncharacterized protein</fullName>
    </submittedName>
</protein>
<sequence>MSARPRLLPWSDPSGKPCYLVTDHHGYVSQVADEMEDVQLRTGTELLAIGLEMLNEKKVSAGELRFLANRLCEALRDALRVAESRGKRLPEPEE</sequence>
<proteinExistence type="predicted"/>
<dbReference type="EMBL" id="QYCY01000001">
    <property type="protein sequence ID" value="RLV81574.1"/>
    <property type="molecule type" value="Genomic_DNA"/>
</dbReference>
<name>A0A0A0NM25_STRRN</name>
<organism evidence="1 2">
    <name type="scientific">Streptomyces rapamycinicus (strain ATCC 29253 / DSM 41530 / NRRL 5491 / AYB-994)</name>
    <name type="common">Streptomyces hygroscopicus (strain ATCC 29253)</name>
    <dbReference type="NCBI Taxonomy" id="1343740"/>
    <lineage>
        <taxon>Bacteria</taxon>
        <taxon>Bacillati</taxon>
        <taxon>Actinomycetota</taxon>
        <taxon>Actinomycetes</taxon>
        <taxon>Kitasatosporales</taxon>
        <taxon>Streptomycetaceae</taxon>
        <taxon>Streptomyces</taxon>
        <taxon>Streptomyces violaceusniger group</taxon>
    </lineage>
</organism>
<dbReference type="Proteomes" id="UP000281594">
    <property type="component" value="Unassembled WGS sequence"/>
</dbReference>
<dbReference type="eggNOG" id="ENOG50345V9">
    <property type="taxonomic scope" value="Bacteria"/>
</dbReference>
<comment type="caution">
    <text evidence="1">The sequence shown here is derived from an EMBL/GenBank/DDBJ whole genome shotgun (WGS) entry which is preliminary data.</text>
</comment>
<evidence type="ECO:0000313" key="1">
    <source>
        <dbReference type="EMBL" id="RLV81574.1"/>
    </source>
</evidence>
<dbReference type="AlphaFoldDB" id="A0A0A0NM25"/>
<reference evidence="1 2" key="1">
    <citation type="journal article" date="2018" name="J. Biol. Chem.">
        <title>Discovery of the actinoplanic acid pathway in Streptomyces rapamycinicus reveals a genetically conserved synergism with rapamycin.</title>
        <authorList>
            <person name="Mrak P."/>
            <person name="Krastel P."/>
            <person name="Pivk Lukancic P."/>
            <person name="Tao J."/>
            <person name="Pistorius D."/>
            <person name="Moore C.M."/>
        </authorList>
    </citation>
    <scope>NUCLEOTIDE SEQUENCE [LARGE SCALE GENOMIC DNA]</scope>
    <source>
        <strain evidence="1 2">NRRL 5491</strain>
    </source>
</reference>
<dbReference type="KEGG" id="src:M271_19205"/>
<gene>
    <name evidence="1" type="ORF">D3C57_124355</name>
</gene>
<accession>A0A0A0NM25</accession>
<dbReference type="RefSeq" id="WP_020868819.1">
    <property type="nucleotide sequence ID" value="NC_022785.1"/>
</dbReference>